<keyword evidence="4" id="KW-0788">Thiol protease</keyword>
<dbReference type="GO" id="GO:0008234">
    <property type="term" value="F:cysteine-type peptidase activity"/>
    <property type="evidence" value="ECO:0007669"/>
    <property type="project" value="UniProtKB-KW"/>
</dbReference>
<evidence type="ECO:0000256" key="4">
    <source>
        <dbReference type="ARBA" id="ARBA00022807"/>
    </source>
</evidence>
<evidence type="ECO:0000256" key="1">
    <source>
        <dbReference type="ARBA" id="ARBA00007074"/>
    </source>
</evidence>
<dbReference type="PANTHER" id="PTHR47359">
    <property type="entry name" value="PEPTIDOGLYCAN DL-ENDOPEPTIDASE CWLO"/>
    <property type="match status" value="1"/>
</dbReference>
<keyword evidence="7" id="KW-1185">Reference proteome</keyword>
<comment type="caution">
    <text evidence="6">The sequence shown here is derived from an EMBL/GenBank/DDBJ whole genome shotgun (WGS) entry which is preliminary data.</text>
</comment>
<proteinExistence type="inferred from homology"/>
<dbReference type="Gene3D" id="3.90.1720.10">
    <property type="entry name" value="endopeptidase domain like (from Nostoc punctiforme)"/>
    <property type="match status" value="1"/>
</dbReference>
<evidence type="ECO:0000313" key="7">
    <source>
        <dbReference type="Proteomes" id="UP000247591"/>
    </source>
</evidence>
<organism evidence="6 7">
    <name type="scientific">Williamsia limnetica</name>
    <dbReference type="NCBI Taxonomy" id="882452"/>
    <lineage>
        <taxon>Bacteria</taxon>
        <taxon>Bacillati</taxon>
        <taxon>Actinomycetota</taxon>
        <taxon>Actinomycetes</taxon>
        <taxon>Mycobacteriales</taxon>
        <taxon>Nocardiaceae</taxon>
        <taxon>Williamsia</taxon>
    </lineage>
</organism>
<dbReference type="Proteomes" id="UP000247591">
    <property type="component" value="Unassembled WGS sequence"/>
</dbReference>
<keyword evidence="2" id="KW-0645">Protease</keyword>
<sequence>MIPIELLIIPLRALLAALGTGELPAGAPGPQLRATATVLDDARNRQSRINRDVDSAWSGVGAARATSVMDRAAVDAADFSDNSAAIADVIDSASEKIRRAAGELQAIVDSFVAVAAAMGPALYTPAGLAAILPVAMTHLQRGIDVVERTRTELRTDTDRLLEIGRTTAPAESGSVDAQLARVGTELGNLGNAAFGPVESAAGSPAPDAGGDPASTVPAGLSATDPGGTGVAITLPDGSVAYAPNERAAKAVRAALSQQGVPYVWGGTSPGQGLDCSGLTQWAYREAGVELPRLAQEQDTAGVQVARADLQPGDLAVWSGHVAMYVGNGQMVEAGDPVQVNPVRTSNLDQTFEGFYRPN</sequence>
<dbReference type="EMBL" id="QJSP01000012">
    <property type="protein sequence ID" value="PYE14677.1"/>
    <property type="molecule type" value="Genomic_DNA"/>
</dbReference>
<comment type="similarity">
    <text evidence="1">Belongs to the peptidase C40 family.</text>
</comment>
<keyword evidence="3 6" id="KW-0378">Hydrolase</keyword>
<evidence type="ECO:0000256" key="3">
    <source>
        <dbReference type="ARBA" id="ARBA00022801"/>
    </source>
</evidence>
<protein>
    <submittedName>
        <fullName evidence="6">Cell wall-associated NlpC family hydrolase</fullName>
    </submittedName>
</protein>
<name>A0A318RRG1_WILLI</name>
<dbReference type="InterPro" id="IPR051794">
    <property type="entry name" value="PG_Endopeptidase_C40"/>
</dbReference>
<dbReference type="GO" id="GO:0006508">
    <property type="term" value="P:proteolysis"/>
    <property type="evidence" value="ECO:0007669"/>
    <property type="project" value="UniProtKB-KW"/>
</dbReference>
<dbReference type="InterPro" id="IPR000064">
    <property type="entry name" value="NLP_P60_dom"/>
</dbReference>
<feature type="domain" description="NlpC/P60" evidence="5">
    <location>
        <begin position="244"/>
        <end position="358"/>
    </location>
</feature>
<dbReference type="InterPro" id="IPR038765">
    <property type="entry name" value="Papain-like_cys_pep_sf"/>
</dbReference>
<dbReference type="RefSeq" id="WP_110471308.1">
    <property type="nucleotide sequence ID" value="NZ_QJSP01000012.1"/>
</dbReference>
<dbReference type="OrthoDB" id="9815778at2"/>
<dbReference type="PANTHER" id="PTHR47359:SF3">
    <property type="entry name" value="NLP_P60 DOMAIN-CONTAINING PROTEIN-RELATED"/>
    <property type="match status" value="1"/>
</dbReference>
<dbReference type="SUPFAM" id="SSF54001">
    <property type="entry name" value="Cysteine proteinases"/>
    <property type="match status" value="1"/>
</dbReference>
<dbReference type="AlphaFoldDB" id="A0A318RRG1"/>
<dbReference type="PROSITE" id="PS51935">
    <property type="entry name" value="NLPC_P60"/>
    <property type="match status" value="1"/>
</dbReference>
<accession>A0A318RRG1</accession>
<evidence type="ECO:0000256" key="2">
    <source>
        <dbReference type="ARBA" id="ARBA00022670"/>
    </source>
</evidence>
<dbReference type="Pfam" id="PF00877">
    <property type="entry name" value="NLPC_P60"/>
    <property type="match status" value="1"/>
</dbReference>
<evidence type="ECO:0000259" key="5">
    <source>
        <dbReference type="PROSITE" id="PS51935"/>
    </source>
</evidence>
<reference evidence="6 7" key="1">
    <citation type="submission" date="2018-06" db="EMBL/GenBank/DDBJ databases">
        <title>Genomic Encyclopedia of Type Strains, Phase IV (KMG-IV): sequencing the most valuable type-strain genomes for metagenomic binning, comparative biology and taxonomic classification.</title>
        <authorList>
            <person name="Goeker M."/>
        </authorList>
    </citation>
    <scope>NUCLEOTIDE SEQUENCE [LARGE SCALE GENOMIC DNA]</scope>
    <source>
        <strain evidence="6 7">DSM 45521</strain>
    </source>
</reference>
<evidence type="ECO:0000313" key="6">
    <source>
        <dbReference type="EMBL" id="PYE14677.1"/>
    </source>
</evidence>
<gene>
    <name evidence="6" type="ORF">DFR67_112139</name>
</gene>